<accession>A0A7J8Z1M7</accession>
<sequence length="206" mass="24438">MRLSEPGLRRHSRKKVIVWLKDMYQSRGTSLILVCFTFGEVDLVFTVEEYMALLRCLKIQVDKAYPRAVYILTFLKKLMNIIGISEQWMAGQIKQKGDSKCIRWKNLKDLILAHLDTKKKVDIFALKTFRSLNAYQRAGEGRFIICAQLLLAWFRSHFWKVDKVSYWVFSENYSHLKEIVVILRRNDISKEKWMAILQNLQEEDIE</sequence>
<comment type="caution">
    <text evidence="1">The sequence shown here is derived from an EMBL/GenBank/DDBJ whole genome shotgun (WGS) entry which is preliminary data.</text>
</comment>
<keyword evidence="2" id="KW-1185">Reference proteome</keyword>
<reference evidence="1 2" key="1">
    <citation type="journal article" date="2019" name="Genome Biol. Evol.">
        <title>Insights into the evolution of the New World diploid cottons (Gossypium, subgenus Houzingenia) based on genome sequencing.</title>
        <authorList>
            <person name="Grover C.E."/>
            <person name="Arick M.A. 2nd"/>
            <person name="Thrash A."/>
            <person name="Conover J.L."/>
            <person name="Sanders W.S."/>
            <person name="Peterson D.G."/>
            <person name="Frelichowski J.E."/>
            <person name="Scheffler J.A."/>
            <person name="Scheffler B.E."/>
            <person name="Wendel J.F."/>
        </authorList>
    </citation>
    <scope>NUCLEOTIDE SEQUENCE [LARGE SCALE GENOMIC DNA]</scope>
    <source>
        <strain evidence="1">4</strain>
        <tissue evidence="1">Leaf</tissue>
    </source>
</reference>
<protein>
    <submittedName>
        <fullName evidence="1">Uncharacterized protein</fullName>
    </submittedName>
</protein>
<dbReference type="PANTHER" id="PTHR48200">
    <property type="entry name" value="PROTEIN, PUTATIVE-RELATED"/>
    <property type="match status" value="1"/>
</dbReference>
<dbReference type="AlphaFoldDB" id="A0A7J8Z1M7"/>
<dbReference type="PANTHER" id="PTHR48200:SF1">
    <property type="entry name" value="AMINOTRANSFERASE-LIKE PLANT MOBILE DOMAIN-CONTAINING PROTEIN"/>
    <property type="match status" value="1"/>
</dbReference>
<gene>
    <name evidence="1" type="ORF">Golax_017902</name>
</gene>
<evidence type="ECO:0000313" key="1">
    <source>
        <dbReference type="EMBL" id="MBA0705731.1"/>
    </source>
</evidence>
<evidence type="ECO:0000313" key="2">
    <source>
        <dbReference type="Proteomes" id="UP000593574"/>
    </source>
</evidence>
<name>A0A7J8Z1M7_9ROSI</name>
<proteinExistence type="predicted"/>
<dbReference type="Proteomes" id="UP000593574">
    <property type="component" value="Unassembled WGS sequence"/>
</dbReference>
<dbReference type="EMBL" id="JABEZV010000002">
    <property type="protein sequence ID" value="MBA0705731.1"/>
    <property type="molecule type" value="Genomic_DNA"/>
</dbReference>
<organism evidence="1 2">
    <name type="scientific">Gossypium laxum</name>
    <dbReference type="NCBI Taxonomy" id="34288"/>
    <lineage>
        <taxon>Eukaryota</taxon>
        <taxon>Viridiplantae</taxon>
        <taxon>Streptophyta</taxon>
        <taxon>Embryophyta</taxon>
        <taxon>Tracheophyta</taxon>
        <taxon>Spermatophyta</taxon>
        <taxon>Magnoliopsida</taxon>
        <taxon>eudicotyledons</taxon>
        <taxon>Gunneridae</taxon>
        <taxon>Pentapetalae</taxon>
        <taxon>rosids</taxon>
        <taxon>malvids</taxon>
        <taxon>Malvales</taxon>
        <taxon>Malvaceae</taxon>
        <taxon>Malvoideae</taxon>
        <taxon>Gossypium</taxon>
    </lineage>
</organism>